<evidence type="ECO:0000256" key="1">
    <source>
        <dbReference type="ARBA" id="ARBA00006924"/>
    </source>
</evidence>
<comment type="similarity">
    <text evidence="1">Belongs to the sirtuin family. Class I subfamily.</text>
</comment>
<dbReference type="PANTHER" id="PTHR11085:SF8">
    <property type="entry name" value="NAD-DEPENDENT HISTONE DEACETYLASE HST3"/>
    <property type="match status" value="1"/>
</dbReference>
<feature type="active site" description="Proton acceptor" evidence="5">
    <location>
        <position position="195"/>
    </location>
</feature>
<dbReference type="InterPro" id="IPR029035">
    <property type="entry name" value="DHS-like_NAD/FAD-binding_dom"/>
</dbReference>
<feature type="compositionally biased region" description="Acidic residues" evidence="6">
    <location>
        <begin position="467"/>
        <end position="482"/>
    </location>
</feature>
<feature type="region of interest" description="Disordered" evidence="6">
    <location>
        <begin position="366"/>
        <end position="421"/>
    </location>
</feature>
<evidence type="ECO:0000313" key="8">
    <source>
        <dbReference type="EMBL" id="SCV03453.1"/>
    </source>
</evidence>
<accession>A0A1G4KG39</accession>
<evidence type="ECO:0000256" key="4">
    <source>
        <dbReference type="ARBA" id="ARBA00023027"/>
    </source>
</evidence>
<keyword evidence="3" id="KW-0808">Transferase</keyword>
<feature type="compositionally biased region" description="Low complexity" evidence="6">
    <location>
        <begin position="404"/>
        <end position="421"/>
    </location>
</feature>
<reference evidence="9" key="1">
    <citation type="submission" date="2016-03" db="EMBL/GenBank/DDBJ databases">
        <authorList>
            <person name="Devillers Hugo."/>
        </authorList>
    </citation>
    <scope>NUCLEOTIDE SEQUENCE [LARGE SCALE GENOMIC DNA]</scope>
</reference>
<keyword evidence="9" id="KW-1185">Reference proteome</keyword>
<dbReference type="OrthoDB" id="2919105at2759"/>
<dbReference type="GO" id="GO:0046872">
    <property type="term" value="F:metal ion binding"/>
    <property type="evidence" value="ECO:0007669"/>
    <property type="project" value="UniProtKB-KW"/>
</dbReference>
<dbReference type="Gene3D" id="3.40.50.1220">
    <property type="entry name" value="TPP-binding domain"/>
    <property type="match status" value="1"/>
</dbReference>
<evidence type="ECO:0000256" key="6">
    <source>
        <dbReference type="SAM" id="MobiDB-lite"/>
    </source>
</evidence>
<keyword evidence="5" id="KW-0479">Metal-binding</keyword>
<evidence type="ECO:0000256" key="5">
    <source>
        <dbReference type="PROSITE-ProRule" id="PRU00236"/>
    </source>
</evidence>
<keyword evidence="5" id="KW-0862">Zinc</keyword>
<feature type="binding site" evidence="5">
    <location>
        <position position="206"/>
    </location>
    <ligand>
        <name>Zn(2+)</name>
        <dbReference type="ChEBI" id="CHEBI:29105"/>
    </ligand>
</feature>
<dbReference type="Pfam" id="PF02146">
    <property type="entry name" value="SIR2"/>
    <property type="match status" value="1"/>
</dbReference>
<dbReference type="CDD" id="cd01407">
    <property type="entry name" value="SIR2-fam"/>
    <property type="match status" value="1"/>
</dbReference>
<dbReference type="GO" id="GO:0005634">
    <property type="term" value="C:nucleus"/>
    <property type="evidence" value="ECO:0007669"/>
    <property type="project" value="TreeGrafter"/>
</dbReference>
<evidence type="ECO:0000313" key="9">
    <source>
        <dbReference type="Proteomes" id="UP000191144"/>
    </source>
</evidence>
<evidence type="ECO:0000256" key="3">
    <source>
        <dbReference type="ARBA" id="ARBA00022679"/>
    </source>
</evidence>
<dbReference type="GO" id="GO:0017136">
    <property type="term" value="F:histone deacetylase activity, NAD-dependent"/>
    <property type="evidence" value="ECO:0007669"/>
    <property type="project" value="TreeGrafter"/>
</dbReference>
<dbReference type="EMBL" id="LT598480">
    <property type="protein sequence ID" value="SCV03453.1"/>
    <property type="molecule type" value="Genomic_DNA"/>
</dbReference>
<feature type="binding site" evidence="5">
    <location>
        <position position="203"/>
    </location>
    <ligand>
        <name>Zn(2+)</name>
        <dbReference type="ChEBI" id="CHEBI:29105"/>
    </ligand>
</feature>
<dbReference type="InterPro" id="IPR050134">
    <property type="entry name" value="NAD-dep_sirtuin_deacylases"/>
</dbReference>
<feature type="region of interest" description="Disordered" evidence="6">
    <location>
        <begin position="446"/>
        <end position="497"/>
    </location>
</feature>
<feature type="binding site" evidence="5">
    <location>
        <position position="231"/>
    </location>
    <ligand>
        <name>Zn(2+)</name>
        <dbReference type="ChEBI" id="CHEBI:29105"/>
    </ligand>
</feature>
<dbReference type="InterPro" id="IPR026591">
    <property type="entry name" value="Sirtuin_cat_small_dom_sf"/>
</dbReference>
<feature type="domain" description="Deacetylase sirtuin-type" evidence="7">
    <location>
        <begin position="41"/>
        <end position="370"/>
    </location>
</feature>
<dbReference type="SUPFAM" id="SSF52467">
    <property type="entry name" value="DHS-like NAD/FAD-binding domain"/>
    <property type="match status" value="1"/>
</dbReference>
<dbReference type="PANTHER" id="PTHR11085">
    <property type="entry name" value="NAD-DEPENDENT PROTEIN DEACYLASE SIRTUIN-5, MITOCHONDRIAL-RELATED"/>
    <property type="match status" value="1"/>
</dbReference>
<dbReference type="AlphaFoldDB" id="A0A1G4KG39"/>
<evidence type="ECO:0000259" key="7">
    <source>
        <dbReference type="PROSITE" id="PS50305"/>
    </source>
</evidence>
<protein>
    <submittedName>
        <fullName evidence="8">LAME_0H10550g1_1</fullName>
    </submittedName>
</protein>
<evidence type="ECO:0000256" key="2">
    <source>
        <dbReference type="ARBA" id="ARBA00022491"/>
    </source>
</evidence>
<dbReference type="Gene3D" id="3.30.1600.10">
    <property type="entry name" value="SIR2/SIRT2 'Small Domain"/>
    <property type="match status" value="1"/>
</dbReference>
<feature type="binding site" evidence="5">
    <location>
        <position position="228"/>
    </location>
    <ligand>
        <name>Zn(2+)</name>
        <dbReference type="ChEBI" id="CHEBI:29105"/>
    </ligand>
</feature>
<dbReference type="InterPro" id="IPR026590">
    <property type="entry name" value="Ssirtuin_cat_dom"/>
</dbReference>
<name>A0A1G4KG39_9SACH</name>
<gene>
    <name evidence="8" type="ORF">LAME_0H10550G</name>
</gene>
<sequence length="497" mass="56008">MPSFIMSQDSFDEKAVPSELKKNGSKFDSLQTAKLRHLPLSEICEEDVIQLQAVNRQINRARRILVLTGAGISCNAGIPDFRSSSGLYELVKRQYPEASIRSGQEMFDISLFREETKIPVFASFMEKLYSSARLAQPTKTHRFIAHLKNRGKLLRCYTQNIDGLEETLGLEVSSERDSTSTMTNQWKNVDVVQLHGDLNKLSCTQCFATCDWNRMLSRTLRSGQLPNCPRCQHANHQRTLQGKRNTGSVGLLRPNIVLYGENHPSCEFITQGLNIDLARGRPDLLFIMGTSLKVDGVKKLVRNVSKQVHERNGLVILINKTKIGDCNWHGIIDYQILSDCDDWVDHLQESIPELFKTHQQIEKAKQLRRENSELRKRQRQEKKLTPPSTPSKRKKSTATNLPESLPSPENTSSGSSSPTLSAHFKAETSDIVFKLALENRAQPCSLSDAKSLPSLQRQDSHSNETDTTMEGDLTEIDEEEPDASLYTSAKKQALTAR</sequence>
<dbReference type="GO" id="GO:0070403">
    <property type="term" value="F:NAD+ binding"/>
    <property type="evidence" value="ECO:0007669"/>
    <property type="project" value="InterPro"/>
</dbReference>
<dbReference type="InterPro" id="IPR003000">
    <property type="entry name" value="Sirtuin"/>
</dbReference>
<organism evidence="8 9">
    <name type="scientific">Lachancea meyersii CBS 8951</name>
    <dbReference type="NCBI Taxonomy" id="1266667"/>
    <lineage>
        <taxon>Eukaryota</taxon>
        <taxon>Fungi</taxon>
        <taxon>Dikarya</taxon>
        <taxon>Ascomycota</taxon>
        <taxon>Saccharomycotina</taxon>
        <taxon>Saccharomycetes</taxon>
        <taxon>Saccharomycetales</taxon>
        <taxon>Saccharomycetaceae</taxon>
        <taxon>Lachancea</taxon>
    </lineage>
</organism>
<feature type="compositionally biased region" description="Basic and acidic residues" evidence="6">
    <location>
        <begin position="366"/>
        <end position="375"/>
    </location>
</feature>
<dbReference type="PROSITE" id="PS50305">
    <property type="entry name" value="SIRTUIN"/>
    <property type="match status" value="1"/>
</dbReference>
<proteinExistence type="inferred from homology"/>
<keyword evidence="2" id="KW-0678">Repressor</keyword>
<dbReference type="Proteomes" id="UP000191144">
    <property type="component" value="Chromosome H"/>
</dbReference>
<keyword evidence="4" id="KW-0520">NAD</keyword>